<dbReference type="InterPro" id="IPR039340">
    <property type="entry name" value="Tfc4/TFIIIC-102/Sfc4"/>
</dbReference>
<dbReference type="InParanoid" id="A0A3N4KGR4"/>
<dbReference type="SMART" id="SM00028">
    <property type="entry name" value="TPR"/>
    <property type="match status" value="8"/>
</dbReference>
<dbReference type="GO" id="GO:0006383">
    <property type="term" value="P:transcription by RNA polymerase III"/>
    <property type="evidence" value="ECO:0007669"/>
    <property type="project" value="InterPro"/>
</dbReference>
<dbReference type="Gene3D" id="1.25.40.10">
    <property type="entry name" value="Tetratricopeptide repeat domain"/>
    <property type="match status" value="3"/>
</dbReference>
<feature type="compositionally biased region" description="Acidic residues" evidence="1">
    <location>
        <begin position="17"/>
        <end position="50"/>
    </location>
</feature>
<dbReference type="EMBL" id="ML119149">
    <property type="protein sequence ID" value="RPB09746.1"/>
    <property type="molecule type" value="Genomic_DNA"/>
</dbReference>
<evidence type="ECO:0000313" key="2">
    <source>
        <dbReference type="EMBL" id="RPB09746.1"/>
    </source>
</evidence>
<feature type="compositionally biased region" description="Basic and acidic residues" evidence="1">
    <location>
        <begin position="922"/>
        <end position="936"/>
    </location>
</feature>
<sequence>MAHIPRKSLIGGRWSEDGEGEEEDYQLEEFEEDGGEFDGFFGEDDEDDPDYSGSERGGQDDIPIDPALSDGEEDEPTEDESEEDLSMDLFNNEMEDFHQDLKAAHGFRRRRPNGGRRAVGDENYSFEVRSLLGQANQAYAFGKLDEALKAVKQIIQIEPGVYAAWKILGEIFSEKGDKNKCLLAWLTAAHARPKDWELWLMCAKMSLDQYGPDKQSYRDQAIYCYNRAIRANPDNIDAIYDRSLLLKDSGQLTKAAEGFVMLNRLLPNDMGILKELAGLYIELGRIPEAIDFYNRSVEFFKSTGNADMAFGWSELNIFAELYCMEKEWAVAIQTIKSLGRWLYGRAEEKYWDQINGDDREWDEEDRPRRCLVREFEVDRFPKESYSLPLELRVKLGLCRLRMGNKDEAISHFQYLQKTANSNYNDLFQEVGDALYECRAYEDAISYYSVVVEAAEYLDRKLWFNMAECYRGIDNIEDSEDAYMTILEAYPTDEAAMMQLAGIYEVTNRKAEALELVNEIIRIRRERDAAEKARKEALASGVVLSGAEGSEAANENNTAMAFFPNQPVRERAKRKKAGMLTEVERAEMDAKKTEQTTVKFKKLEFLRPAAEAEDQLAIKDWLDTAGDLVDDFRNTRALYPQDRNLKFKGFMTTAQRRAMAQGQAKRIEKMQSRLQETLTFQDDEITTEHLTKFRGLDFDTWLYIFMQYAIYLAKYDNFQDAYDVCNAAKEANVFFQDKRRTFTIWITWLSCAILVGDSESCSTICRWFMTSFQFTTETYSLFTASITASKNGLEVFHNNANQKYLLRQIKAMDQAITGKVRVGAATLTAVDDDGNKYVPGDVDVGLLMLYGHILASGRSYISALNYYTRAYAVLPDNPMITFCIGLAYLHRSMQRQSENRHMQALQGMTFLFEYYDMRTDGKRKSEEKAKGPEHAEGESAGDVDAMEIDSEPTQQGKTREDNTNWEERQEAEYNIGRAFHHIGLTHLAIPYYQRVLEISDEQAQAGKPLMGDMKWEAAYNLQMIYVTSGSPGLAKSVTVKYLVL</sequence>
<dbReference type="Proteomes" id="UP000277580">
    <property type="component" value="Unassembled WGS sequence"/>
</dbReference>
<dbReference type="InterPro" id="IPR019734">
    <property type="entry name" value="TPR_rpt"/>
</dbReference>
<keyword evidence="3" id="KW-1185">Reference proteome</keyword>
<organism evidence="2 3">
    <name type="scientific">Morchella conica CCBAS932</name>
    <dbReference type="NCBI Taxonomy" id="1392247"/>
    <lineage>
        <taxon>Eukaryota</taxon>
        <taxon>Fungi</taxon>
        <taxon>Dikarya</taxon>
        <taxon>Ascomycota</taxon>
        <taxon>Pezizomycotina</taxon>
        <taxon>Pezizomycetes</taxon>
        <taxon>Pezizales</taxon>
        <taxon>Morchellaceae</taxon>
        <taxon>Morchella</taxon>
    </lineage>
</organism>
<evidence type="ECO:0000256" key="1">
    <source>
        <dbReference type="SAM" id="MobiDB-lite"/>
    </source>
</evidence>
<dbReference type="GO" id="GO:0000127">
    <property type="term" value="C:transcription factor TFIIIC complex"/>
    <property type="evidence" value="ECO:0007669"/>
    <property type="project" value="TreeGrafter"/>
</dbReference>
<dbReference type="AlphaFoldDB" id="A0A3N4KGR4"/>
<dbReference type="SUPFAM" id="SSF48452">
    <property type="entry name" value="TPR-like"/>
    <property type="match status" value="3"/>
</dbReference>
<name>A0A3N4KGR4_9PEZI</name>
<dbReference type="FunCoup" id="A0A3N4KGR4">
    <property type="interactions" value="1124"/>
</dbReference>
<dbReference type="STRING" id="1392247.A0A3N4KGR4"/>
<feature type="compositionally biased region" description="Acidic residues" evidence="1">
    <location>
        <begin position="70"/>
        <end position="83"/>
    </location>
</feature>
<dbReference type="Pfam" id="PF13174">
    <property type="entry name" value="TPR_6"/>
    <property type="match status" value="1"/>
</dbReference>
<dbReference type="OrthoDB" id="9991317at2759"/>
<feature type="compositionally biased region" description="Acidic residues" evidence="1">
    <location>
        <begin position="938"/>
        <end position="949"/>
    </location>
</feature>
<feature type="region of interest" description="Disordered" evidence="1">
    <location>
        <begin position="1"/>
        <end position="83"/>
    </location>
</feature>
<dbReference type="PANTHER" id="PTHR23082">
    <property type="entry name" value="TRANSCRIPTION INITIATION FACTOR IIIC TFIIIC , POLYPEPTIDE 3-RELATED"/>
    <property type="match status" value="1"/>
</dbReference>
<dbReference type="PANTHER" id="PTHR23082:SF0">
    <property type="entry name" value="GENERAL TRANSCRIPTION FACTOR 3C POLYPEPTIDE 3"/>
    <property type="match status" value="1"/>
</dbReference>
<evidence type="ECO:0000313" key="3">
    <source>
        <dbReference type="Proteomes" id="UP000277580"/>
    </source>
</evidence>
<accession>A0A3N4KGR4</accession>
<gene>
    <name evidence="2" type="ORF">P167DRAFT_510347</name>
</gene>
<reference evidence="2 3" key="1">
    <citation type="journal article" date="2018" name="Nat. Ecol. Evol.">
        <title>Pezizomycetes genomes reveal the molecular basis of ectomycorrhizal truffle lifestyle.</title>
        <authorList>
            <person name="Murat C."/>
            <person name="Payen T."/>
            <person name="Noel B."/>
            <person name="Kuo A."/>
            <person name="Morin E."/>
            <person name="Chen J."/>
            <person name="Kohler A."/>
            <person name="Krizsan K."/>
            <person name="Balestrini R."/>
            <person name="Da Silva C."/>
            <person name="Montanini B."/>
            <person name="Hainaut M."/>
            <person name="Levati E."/>
            <person name="Barry K.W."/>
            <person name="Belfiori B."/>
            <person name="Cichocki N."/>
            <person name="Clum A."/>
            <person name="Dockter R.B."/>
            <person name="Fauchery L."/>
            <person name="Guy J."/>
            <person name="Iotti M."/>
            <person name="Le Tacon F."/>
            <person name="Lindquist E.A."/>
            <person name="Lipzen A."/>
            <person name="Malagnac F."/>
            <person name="Mello A."/>
            <person name="Molinier V."/>
            <person name="Miyauchi S."/>
            <person name="Poulain J."/>
            <person name="Riccioni C."/>
            <person name="Rubini A."/>
            <person name="Sitrit Y."/>
            <person name="Splivallo R."/>
            <person name="Traeger S."/>
            <person name="Wang M."/>
            <person name="Zifcakova L."/>
            <person name="Wipf D."/>
            <person name="Zambonelli A."/>
            <person name="Paolocci F."/>
            <person name="Nowrousian M."/>
            <person name="Ottonello S."/>
            <person name="Baldrian P."/>
            <person name="Spatafora J.W."/>
            <person name="Henrissat B."/>
            <person name="Nagy L.G."/>
            <person name="Aury J.M."/>
            <person name="Wincker P."/>
            <person name="Grigoriev I.V."/>
            <person name="Bonfante P."/>
            <person name="Martin F.M."/>
        </authorList>
    </citation>
    <scope>NUCLEOTIDE SEQUENCE [LARGE SCALE GENOMIC DNA]</scope>
    <source>
        <strain evidence="2 3">CCBAS932</strain>
    </source>
</reference>
<feature type="region of interest" description="Disordered" evidence="1">
    <location>
        <begin position="922"/>
        <end position="963"/>
    </location>
</feature>
<protein>
    <submittedName>
        <fullName evidence="2">TPR-like protein</fullName>
    </submittedName>
</protein>
<proteinExistence type="predicted"/>
<dbReference type="InterPro" id="IPR011990">
    <property type="entry name" value="TPR-like_helical_dom_sf"/>
</dbReference>